<dbReference type="Pfam" id="PF04410">
    <property type="entry name" value="Gar1"/>
    <property type="match status" value="1"/>
</dbReference>
<proteinExistence type="predicted"/>
<reference evidence="1 2" key="2">
    <citation type="journal article" date="2014" name="Int. J. Syst. Evol. Microbiol.">
        <title>Methanobacterium paludis sp. nov. and a novel strain of Methanobacterium lacus isolated from northern peatlands.</title>
        <authorList>
            <person name="Cadillo-Quiroz H."/>
            <person name="Brauer S.L."/>
            <person name="Goodson N."/>
            <person name="Yavitt J.B."/>
            <person name="Zinder S.H."/>
        </authorList>
    </citation>
    <scope>NUCLEOTIDE SEQUENCE [LARGE SCALE GENOMIC DNA]</scope>
    <source>
        <strain evidence="1 2">AL-21</strain>
    </source>
</reference>
<dbReference type="eggNOG" id="arCOG02466">
    <property type="taxonomic scope" value="Archaea"/>
</dbReference>
<dbReference type="AlphaFoldDB" id="F0T641"/>
<dbReference type="InterPro" id="IPR009000">
    <property type="entry name" value="Transl_B-barrel_sf"/>
</dbReference>
<dbReference type="GO" id="GO:0042254">
    <property type="term" value="P:ribosome biogenesis"/>
    <property type="evidence" value="ECO:0007669"/>
    <property type="project" value="InterPro"/>
</dbReference>
<dbReference type="SUPFAM" id="SSF50447">
    <property type="entry name" value="Translation proteins"/>
    <property type="match status" value="1"/>
</dbReference>
<dbReference type="HOGENOM" id="CLU_165884_2_0_2"/>
<dbReference type="STRING" id="877455.Metbo_2335"/>
<accession>F0T641</accession>
<dbReference type="KEGG" id="mel:Metbo_2335"/>
<sequence>MGRQMKQLGKISHISNRNRIIIKSNQTPGFGLPVYTEDNKKFGTVYDVFGPTKGQYISVKVFAKNSRNLEKLIGKDLYIPSSNKIEKRGRRKRKKN</sequence>
<keyword evidence="2" id="KW-1185">Reference proteome</keyword>
<dbReference type="GO" id="GO:0001522">
    <property type="term" value="P:pseudouridine synthesis"/>
    <property type="evidence" value="ECO:0007669"/>
    <property type="project" value="InterPro"/>
</dbReference>
<protein>
    <submittedName>
        <fullName evidence="1">H/ACA RNA-protein complex component Gar1</fullName>
    </submittedName>
</protein>
<gene>
    <name evidence="1" type="ordered locus">Metbo_2335</name>
</gene>
<dbReference type="Gene3D" id="2.40.10.230">
    <property type="entry name" value="Probable tRNA pseudouridine synthase domain"/>
    <property type="match status" value="1"/>
</dbReference>
<reference evidence="2" key="1">
    <citation type="submission" date="2011-02" db="EMBL/GenBank/DDBJ databases">
        <title>Complete sequence of Methanobacterium sp. AL-21.</title>
        <authorList>
            <consortium name="US DOE Joint Genome Institute"/>
            <person name="Lucas S."/>
            <person name="Copeland A."/>
            <person name="Lapidus A."/>
            <person name="Cheng J.-F."/>
            <person name="Goodwin L."/>
            <person name="Pitluck S."/>
            <person name="Chertkov O."/>
            <person name="Detter J.C."/>
            <person name="Han C."/>
            <person name="Tapia R."/>
            <person name="Land M."/>
            <person name="Hauser L."/>
            <person name="Kyrpides N."/>
            <person name="Ivanova N."/>
            <person name="Mikhailova N."/>
            <person name="Pagani I."/>
            <person name="Cadillo-Quiroz H."/>
            <person name="Imachi H."/>
            <person name="Zinder S."/>
            <person name="Liu W."/>
            <person name="Woyke T."/>
        </authorList>
    </citation>
    <scope>NUCLEOTIDE SEQUENCE [LARGE SCALE GENOMIC DNA]</scope>
    <source>
        <strain evidence="2">AL-21</strain>
    </source>
</reference>
<evidence type="ECO:0000313" key="1">
    <source>
        <dbReference type="EMBL" id="ADZ10548.1"/>
    </source>
</evidence>
<dbReference type="Proteomes" id="UP000007490">
    <property type="component" value="Chromosome"/>
</dbReference>
<dbReference type="InterPro" id="IPR007504">
    <property type="entry name" value="H/ACA_rnp_Gar1/Naf1"/>
</dbReference>
<evidence type="ECO:0000313" key="2">
    <source>
        <dbReference type="Proteomes" id="UP000007490"/>
    </source>
</evidence>
<organism evidence="1 2">
    <name type="scientific">Methanobacterium lacus (strain AL-21)</name>
    <dbReference type="NCBI Taxonomy" id="877455"/>
    <lineage>
        <taxon>Archaea</taxon>
        <taxon>Methanobacteriati</taxon>
        <taxon>Methanobacteriota</taxon>
        <taxon>Methanomada group</taxon>
        <taxon>Methanobacteria</taxon>
        <taxon>Methanobacteriales</taxon>
        <taxon>Methanobacteriaceae</taxon>
        <taxon>Methanobacterium</taxon>
    </lineage>
</organism>
<dbReference type="InterPro" id="IPR038664">
    <property type="entry name" value="Gar1/Naf1_Cbf5-bd_sf"/>
</dbReference>
<name>F0T641_METLA</name>
<dbReference type="EMBL" id="CP002551">
    <property type="protein sequence ID" value="ADZ10548.1"/>
    <property type="molecule type" value="Genomic_DNA"/>
</dbReference>